<keyword evidence="6" id="KW-0408">Iron</keyword>
<evidence type="ECO:0000259" key="8">
    <source>
        <dbReference type="PROSITE" id="PS51471"/>
    </source>
</evidence>
<feature type="signal peptide" evidence="7">
    <location>
        <begin position="1"/>
        <end position="27"/>
    </location>
</feature>
<evidence type="ECO:0000256" key="1">
    <source>
        <dbReference type="ARBA" id="ARBA00001961"/>
    </source>
</evidence>
<dbReference type="Proteomes" id="UP000708208">
    <property type="component" value="Unassembled WGS sequence"/>
</dbReference>
<dbReference type="GO" id="GO:0005783">
    <property type="term" value="C:endoplasmic reticulum"/>
    <property type="evidence" value="ECO:0007669"/>
    <property type="project" value="TreeGrafter"/>
</dbReference>
<keyword evidence="10" id="KW-1185">Reference proteome</keyword>
<feature type="chain" id="PRO_5035253527" description="Fe2OG dioxygenase domain-containing protein" evidence="7">
    <location>
        <begin position="28"/>
        <end position="560"/>
    </location>
</feature>
<dbReference type="PANTHER" id="PTHR10869">
    <property type="entry name" value="PROLYL 4-HYDROXYLASE ALPHA SUBUNIT"/>
    <property type="match status" value="1"/>
</dbReference>
<feature type="domain" description="Fe2OG dioxygenase" evidence="8">
    <location>
        <begin position="430"/>
        <end position="534"/>
    </location>
</feature>
<keyword evidence="3" id="KW-0847">Vitamin C</keyword>
<dbReference type="EMBL" id="CAJVCH010443992">
    <property type="protein sequence ID" value="CAG7819254.1"/>
    <property type="molecule type" value="Genomic_DNA"/>
</dbReference>
<evidence type="ECO:0000256" key="3">
    <source>
        <dbReference type="ARBA" id="ARBA00022896"/>
    </source>
</evidence>
<comment type="cofactor">
    <cofactor evidence="1">
        <name>L-ascorbate</name>
        <dbReference type="ChEBI" id="CHEBI:38290"/>
    </cofactor>
</comment>
<comment type="caution">
    <text evidence="9">The sequence shown here is derived from an EMBL/GenBank/DDBJ whole genome shotgun (WGS) entry which is preliminary data.</text>
</comment>
<dbReference type="OrthoDB" id="420380at2759"/>
<dbReference type="GO" id="GO:0005506">
    <property type="term" value="F:iron ion binding"/>
    <property type="evidence" value="ECO:0007669"/>
    <property type="project" value="InterPro"/>
</dbReference>
<keyword evidence="5" id="KW-0560">Oxidoreductase</keyword>
<gene>
    <name evidence="9" type="ORF">AFUS01_LOCUS29715</name>
</gene>
<dbReference type="GO" id="GO:0004656">
    <property type="term" value="F:procollagen-proline 4-dioxygenase activity"/>
    <property type="evidence" value="ECO:0007669"/>
    <property type="project" value="TreeGrafter"/>
</dbReference>
<keyword evidence="7" id="KW-0732">Signal</keyword>
<dbReference type="InterPro" id="IPR045054">
    <property type="entry name" value="P4HA-like"/>
</dbReference>
<protein>
    <recommendedName>
        <fullName evidence="8">Fe2OG dioxygenase domain-containing protein</fullName>
    </recommendedName>
</protein>
<dbReference type="InterPro" id="IPR006620">
    <property type="entry name" value="Pro_4_hyd_alph"/>
</dbReference>
<dbReference type="AlphaFoldDB" id="A0A8J2PMW3"/>
<accession>A0A8J2PMW3</accession>
<evidence type="ECO:0000256" key="2">
    <source>
        <dbReference type="ARBA" id="ARBA00022723"/>
    </source>
</evidence>
<dbReference type="Pfam" id="PF13640">
    <property type="entry name" value="2OG-FeII_Oxy_3"/>
    <property type="match status" value="1"/>
</dbReference>
<evidence type="ECO:0000256" key="5">
    <source>
        <dbReference type="ARBA" id="ARBA00023002"/>
    </source>
</evidence>
<dbReference type="GO" id="GO:0031418">
    <property type="term" value="F:L-ascorbic acid binding"/>
    <property type="evidence" value="ECO:0007669"/>
    <property type="project" value="UniProtKB-KW"/>
</dbReference>
<keyword evidence="4" id="KW-0223">Dioxygenase</keyword>
<organism evidence="9 10">
    <name type="scientific">Allacma fusca</name>
    <dbReference type="NCBI Taxonomy" id="39272"/>
    <lineage>
        <taxon>Eukaryota</taxon>
        <taxon>Metazoa</taxon>
        <taxon>Ecdysozoa</taxon>
        <taxon>Arthropoda</taxon>
        <taxon>Hexapoda</taxon>
        <taxon>Collembola</taxon>
        <taxon>Symphypleona</taxon>
        <taxon>Sminthuridae</taxon>
        <taxon>Allacma</taxon>
    </lineage>
</organism>
<keyword evidence="2" id="KW-0479">Metal-binding</keyword>
<dbReference type="PANTHER" id="PTHR10869:SF244">
    <property type="entry name" value="PROLYL 4-HYDROXYLASE SUBUNIT ALPHA-2"/>
    <property type="match status" value="1"/>
</dbReference>
<proteinExistence type="predicted"/>
<name>A0A8J2PMW3_9HEXA</name>
<reference evidence="9" key="1">
    <citation type="submission" date="2021-06" db="EMBL/GenBank/DDBJ databases">
        <authorList>
            <person name="Hodson N. C."/>
            <person name="Mongue J. A."/>
            <person name="Jaron S. K."/>
        </authorList>
    </citation>
    <scope>NUCLEOTIDE SEQUENCE</scope>
</reference>
<evidence type="ECO:0000313" key="9">
    <source>
        <dbReference type="EMBL" id="CAG7819254.1"/>
    </source>
</evidence>
<dbReference type="SMART" id="SM00702">
    <property type="entry name" value="P4Hc"/>
    <property type="match status" value="1"/>
</dbReference>
<evidence type="ECO:0000256" key="6">
    <source>
        <dbReference type="ARBA" id="ARBA00023004"/>
    </source>
</evidence>
<dbReference type="PROSITE" id="PS51471">
    <property type="entry name" value="FE2OG_OXY"/>
    <property type="match status" value="1"/>
</dbReference>
<evidence type="ECO:0000256" key="7">
    <source>
        <dbReference type="SAM" id="SignalP"/>
    </source>
</evidence>
<dbReference type="InterPro" id="IPR044862">
    <property type="entry name" value="Pro_4_hyd_alph_FE2OG_OXY"/>
</dbReference>
<evidence type="ECO:0000256" key="4">
    <source>
        <dbReference type="ARBA" id="ARBA00022964"/>
    </source>
</evidence>
<sequence length="560" mass="64700">MTSVIRPFSLALLLASILFLLCKESYTYPPRRHYAQSIPDLKVLVQFESKISQDLTEKYLADDSPLSTGSEIRRQVKLYLLDFYEECGFKKIEDTKNQTCLPAVRNSICVYRLFKRVKYLLSDLILRRSFRLQLGGLWRQIIFFFWKNNWPLFRDLEFVAEGILRLHLIHDYDLKQFANGKISRKFTTNCTLSSAHCYEISQIALSLRDFSSAIEWLELAKEKVLVDHQASSSFIQFLLWNAIEKHNGYFDEDLFLDLEPTFFNREISHVPQDSRNATKIRNIQLETFKGNNERYYKDLNFLRLCSGQTQPVNNESELFCWYELKTHLSLTIGPMKMEFLSRDPDVVQIYEVLHDKEMQPILDDTSSRLQPSMVGGKPSFKGNKLRDSAPVSVDKKTRTALVSWYFGEVDMTVSQNIERITGLHVLERTAAEDLQIAAYPLAGHYGSHLDAFSPALGNSENMQRIATFMFYLSDVDEGGSTVFTSQGVAATPVKGSALFWYDVYTDGSSDWSTTHGACPVVVGEKWAANKWIHYHDQFLKRKCGLKRIERFRIRVNDKLV</sequence>
<dbReference type="InterPro" id="IPR005123">
    <property type="entry name" value="Oxoglu/Fe-dep_dioxygenase_dom"/>
</dbReference>
<evidence type="ECO:0000313" key="10">
    <source>
        <dbReference type="Proteomes" id="UP000708208"/>
    </source>
</evidence>